<dbReference type="SUPFAM" id="SSF57701">
    <property type="entry name" value="Zn2/Cys6 DNA-binding domain"/>
    <property type="match status" value="1"/>
</dbReference>
<evidence type="ECO:0000313" key="7">
    <source>
        <dbReference type="Proteomes" id="UP000629468"/>
    </source>
</evidence>
<dbReference type="GO" id="GO:0003677">
    <property type="term" value="F:DNA binding"/>
    <property type="evidence" value="ECO:0007669"/>
    <property type="project" value="InterPro"/>
</dbReference>
<accession>A0A8H7C8D3</accession>
<dbReference type="EMBL" id="JABXXO010000010">
    <property type="protein sequence ID" value="KAF7767864.1"/>
    <property type="molecule type" value="Genomic_DNA"/>
</dbReference>
<keyword evidence="2" id="KW-0479">Metal-binding</keyword>
<name>A0A8H7C8D3_AGABI</name>
<gene>
    <name evidence="6" type="ORF">Agabi119p4_7107</name>
</gene>
<dbReference type="PROSITE" id="PS50048">
    <property type="entry name" value="ZN2_CY6_FUNGAL_2"/>
    <property type="match status" value="1"/>
</dbReference>
<dbReference type="Gene3D" id="4.10.240.10">
    <property type="entry name" value="Zn(2)-C6 fungal-type DNA-binding domain"/>
    <property type="match status" value="1"/>
</dbReference>
<sequence length="738" mass="83205">MSESRTSSRPIQSCFQCRKRKIKCSKSYPCTPCILRGEGDACREVDKAQLQEHRKSCERIEELVDRIQKLENTISVLSSRGSPSNEESPRSIRRRELSSTPYSKSPSPVSKRRSCSRNLCSPVPTLLRTGSRDEEVALILEDFVMGRKVNQTRAVDGHCVSPYNTPSSSSENHPINGLNSNPWSLWVNSPPEFVSRLSPILPNHARIQLLLHFYVQRLDWYAKVLHVPSFLAKSNAILTHIDNHRFELVDVGFLGVLLAVLCLAFHFADASLCEQLFLDYSACSEYAQQLYTGAQACLQYSNFTGSQTLEHLQNIILTGVYQQNNDESDSQWALTGAAIKIAQNLGMSRLGSETGLHQYPLEWRSSIKREVARRVWWCLVLNDWSCAMAHQGVYSIHPSQNHTSLPANIDDVDLGESDVVQSKPPNIHTEMSSFLCRLRFIDIQRQLVDESNRGGYDLDFVNDMEYKINNVISDLNDHFQMVLDSRKKPSRPNDARCSERTLCQIIGQGLILQLNRPFLFRSYHDKRYVQARSQCIKAARLILQHLNANLQGERLLRWSIPVSNAFAASIVLFIDLCHLRCNGANVEIGKCSAELQSALRSFRSVGQHAPTVTRNASHIIEQMLAAEVSLFAERRSDLNLDGDSNFERIARRIIVNTSQGKCSNMGHLLTPVQLNTPLTLSPEPRWDSQFLDVNNSLPSGILLNHDHDIFPGGGIPFHETSSANTSFVPAEVSITYFK</sequence>
<dbReference type="Pfam" id="PF04082">
    <property type="entry name" value="Fungal_trans"/>
    <property type="match status" value="1"/>
</dbReference>
<keyword evidence="3" id="KW-0539">Nucleus</keyword>
<evidence type="ECO:0000256" key="1">
    <source>
        <dbReference type="ARBA" id="ARBA00004123"/>
    </source>
</evidence>
<dbReference type="InterPro" id="IPR007219">
    <property type="entry name" value="XnlR_reg_dom"/>
</dbReference>
<feature type="domain" description="Zn(2)-C6 fungal-type" evidence="5">
    <location>
        <begin position="13"/>
        <end position="44"/>
    </location>
</feature>
<dbReference type="PANTHER" id="PTHR31001:SF76">
    <property type="entry name" value="ZN(2)-C6 FUNGAL-TYPE DOMAIN-CONTAINING PROTEIN"/>
    <property type="match status" value="1"/>
</dbReference>
<evidence type="ECO:0000256" key="3">
    <source>
        <dbReference type="ARBA" id="ARBA00023242"/>
    </source>
</evidence>
<feature type="compositionally biased region" description="Basic and acidic residues" evidence="4">
    <location>
        <begin position="87"/>
        <end position="97"/>
    </location>
</feature>
<proteinExistence type="predicted"/>
<dbReference type="SMART" id="SM00066">
    <property type="entry name" value="GAL4"/>
    <property type="match status" value="1"/>
</dbReference>
<dbReference type="AlphaFoldDB" id="A0A8H7C8D3"/>
<evidence type="ECO:0000313" key="6">
    <source>
        <dbReference type="EMBL" id="KAF7767864.1"/>
    </source>
</evidence>
<dbReference type="CDD" id="cd12148">
    <property type="entry name" value="fungal_TF_MHR"/>
    <property type="match status" value="1"/>
</dbReference>
<dbReference type="GO" id="GO:0000981">
    <property type="term" value="F:DNA-binding transcription factor activity, RNA polymerase II-specific"/>
    <property type="evidence" value="ECO:0007669"/>
    <property type="project" value="InterPro"/>
</dbReference>
<dbReference type="Proteomes" id="UP000629468">
    <property type="component" value="Unassembled WGS sequence"/>
</dbReference>
<dbReference type="InterPro" id="IPR001138">
    <property type="entry name" value="Zn2Cys6_DnaBD"/>
</dbReference>
<protein>
    <submittedName>
        <fullName evidence="6">Transcriptional regulator family: Fungal Specific TF</fullName>
    </submittedName>
</protein>
<feature type="compositionally biased region" description="Polar residues" evidence="4">
    <location>
        <begin position="75"/>
        <end position="86"/>
    </location>
</feature>
<dbReference type="PROSITE" id="PS00463">
    <property type="entry name" value="ZN2_CY6_FUNGAL_1"/>
    <property type="match status" value="1"/>
</dbReference>
<dbReference type="InterPro" id="IPR036864">
    <property type="entry name" value="Zn2-C6_fun-type_DNA-bd_sf"/>
</dbReference>
<evidence type="ECO:0000259" key="5">
    <source>
        <dbReference type="PROSITE" id="PS50048"/>
    </source>
</evidence>
<evidence type="ECO:0000256" key="2">
    <source>
        <dbReference type="ARBA" id="ARBA00022723"/>
    </source>
</evidence>
<dbReference type="PANTHER" id="PTHR31001">
    <property type="entry name" value="UNCHARACTERIZED TRANSCRIPTIONAL REGULATORY PROTEIN"/>
    <property type="match status" value="1"/>
</dbReference>
<dbReference type="GO" id="GO:0006351">
    <property type="term" value="P:DNA-templated transcription"/>
    <property type="evidence" value="ECO:0007669"/>
    <property type="project" value="InterPro"/>
</dbReference>
<dbReference type="Pfam" id="PF00172">
    <property type="entry name" value="Zn_clus"/>
    <property type="match status" value="1"/>
</dbReference>
<comment type="caution">
    <text evidence="6">The sequence shown here is derived from an EMBL/GenBank/DDBJ whole genome shotgun (WGS) entry which is preliminary data.</text>
</comment>
<evidence type="ECO:0000256" key="4">
    <source>
        <dbReference type="SAM" id="MobiDB-lite"/>
    </source>
</evidence>
<comment type="subcellular location">
    <subcellularLocation>
        <location evidence="1">Nucleus</location>
    </subcellularLocation>
</comment>
<feature type="compositionally biased region" description="Low complexity" evidence="4">
    <location>
        <begin position="98"/>
        <end position="109"/>
    </location>
</feature>
<dbReference type="GO" id="GO:0005634">
    <property type="term" value="C:nucleus"/>
    <property type="evidence" value="ECO:0007669"/>
    <property type="project" value="UniProtKB-SubCell"/>
</dbReference>
<organism evidence="6 7">
    <name type="scientific">Agaricus bisporus var. burnettii</name>
    <dbReference type="NCBI Taxonomy" id="192524"/>
    <lineage>
        <taxon>Eukaryota</taxon>
        <taxon>Fungi</taxon>
        <taxon>Dikarya</taxon>
        <taxon>Basidiomycota</taxon>
        <taxon>Agaricomycotina</taxon>
        <taxon>Agaricomycetes</taxon>
        <taxon>Agaricomycetidae</taxon>
        <taxon>Agaricales</taxon>
        <taxon>Agaricineae</taxon>
        <taxon>Agaricaceae</taxon>
        <taxon>Agaricus</taxon>
    </lineage>
</organism>
<feature type="region of interest" description="Disordered" evidence="4">
    <location>
        <begin position="75"/>
        <end position="117"/>
    </location>
</feature>
<dbReference type="CDD" id="cd00067">
    <property type="entry name" value="GAL4"/>
    <property type="match status" value="1"/>
</dbReference>
<dbReference type="SMART" id="SM00906">
    <property type="entry name" value="Fungal_trans"/>
    <property type="match status" value="1"/>
</dbReference>
<dbReference type="InterPro" id="IPR050613">
    <property type="entry name" value="Sec_Metabolite_Reg"/>
</dbReference>
<reference evidence="6 7" key="1">
    <citation type="journal article" name="Sci. Rep.">
        <title>Telomere-to-telomere assembled and centromere annotated genomes of the two main subspecies of the button mushroom Agaricus bisporus reveal especially polymorphic chromosome ends.</title>
        <authorList>
            <person name="Sonnenberg A.S.M."/>
            <person name="Sedaghat-Telgerd N."/>
            <person name="Lavrijssen B."/>
            <person name="Ohm R.A."/>
            <person name="Hendrickx P.M."/>
            <person name="Scholtmeijer K."/>
            <person name="Baars J.J.P."/>
            <person name="van Peer A."/>
        </authorList>
    </citation>
    <scope>NUCLEOTIDE SEQUENCE [LARGE SCALE GENOMIC DNA]</scope>
    <source>
        <strain evidence="6 7">H119_p4</strain>
    </source>
</reference>
<dbReference type="GO" id="GO:0008270">
    <property type="term" value="F:zinc ion binding"/>
    <property type="evidence" value="ECO:0007669"/>
    <property type="project" value="InterPro"/>
</dbReference>